<keyword evidence="1" id="KW-0732">Signal</keyword>
<feature type="chain" id="PRO_5031122637" evidence="1">
    <location>
        <begin position="20"/>
        <end position="108"/>
    </location>
</feature>
<organism evidence="2 3">
    <name type="scientific">Pseudorhizobium flavum</name>
    <dbReference type="NCBI Taxonomy" id="1335061"/>
    <lineage>
        <taxon>Bacteria</taxon>
        <taxon>Pseudomonadati</taxon>
        <taxon>Pseudomonadota</taxon>
        <taxon>Alphaproteobacteria</taxon>
        <taxon>Hyphomicrobiales</taxon>
        <taxon>Rhizobiaceae</taxon>
        <taxon>Rhizobium/Agrobacterium group</taxon>
        <taxon>Pseudorhizobium</taxon>
    </lineage>
</organism>
<dbReference type="EMBL" id="JACHEJ010000031">
    <property type="protein sequence ID" value="MBB6182426.1"/>
    <property type="molecule type" value="Genomic_DNA"/>
</dbReference>
<proteinExistence type="predicted"/>
<comment type="caution">
    <text evidence="2">The sequence shown here is derived from an EMBL/GenBank/DDBJ whole genome shotgun (WGS) entry which is preliminary data.</text>
</comment>
<sequence length="108" mass="11913">MKTVIVAGFLLAAAQPVWAQECTYPQREPIERDGGVDYRFVDSCGKPYEVGYRLEGQTLHFPRGGQHSLPEATEAEAERILRDTYGLEGGAAGLVRTKGSSWKITLRS</sequence>
<evidence type="ECO:0000313" key="2">
    <source>
        <dbReference type="EMBL" id="MBB6182426.1"/>
    </source>
</evidence>
<dbReference type="Proteomes" id="UP000535501">
    <property type="component" value="Unassembled WGS sequence"/>
</dbReference>
<evidence type="ECO:0000256" key="1">
    <source>
        <dbReference type="SAM" id="SignalP"/>
    </source>
</evidence>
<evidence type="ECO:0000313" key="3">
    <source>
        <dbReference type="Proteomes" id="UP000535501"/>
    </source>
</evidence>
<keyword evidence="3" id="KW-1185">Reference proteome</keyword>
<accession>A0A7W9Z4N3</accession>
<dbReference type="AlphaFoldDB" id="A0A7W9Z4N3"/>
<name>A0A7W9Z4N3_9HYPH</name>
<protein>
    <submittedName>
        <fullName evidence="2">Uncharacterized protein</fullName>
    </submittedName>
</protein>
<reference evidence="2 3" key="1">
    <citation type="submission" date="2020-08" db="EMBL/GenBank/DDBJ databases">
        <title>Genomic Encyclopedia of Type Strains, Phase IV (KMG-IV): sequencing the most valuable type-strain genomes for metagenomic binning, comparative biology and taxonomic classification.</title>
        <authorList>
            <person name="Goeker M."/>
        </authorList>
    </citation>
    <scope>NUCLEOTIDE SEQUENCE [LARGE SCALE GENOMIC DNA]</scope>
    <source>
        <strain evidence="2 3">DSM 102134</strain>
    </source>
</reference>
<gene>
    <name evidence="2" type="ORF">HNQ75_004415</name>
</gene>
<feature type="signal peptide" evidence="1">
    <location>
        <begin position="1"/>
        <end position="19"/>
    </location>
</feature>